<evidence type="ECO:0000313" key="13">
    <source>
        <dbReference type="Proteomes" id="UP000695022"/>
    </source>
</evidence>
<keyword evidence="3 10" id="KW-0812">Transmembrane</keyword>
<evidence type="ECO:0000256" key="11">
    <source>
        <dbReference type="SAM" id="MobiDB-lite"/>
    </source>
</evidence>
<comment type="pathway">
    <text evidence="10">Protein modification; protein glycosylation.</text>
</comment>
<keyword evidence="7 10" id="KW-0333">Golgi apparatus</keyword>
<dbReference type="CDD" id="cd23462">
    <property type="entry name" value="beta-trefoil_Ricin_Pgant9-like"/>
    <property type="match status" value="1"/>
</dbReference>
<dbReference type="InterPro" id="IPR001173">
    <property type="entry name" value="Glyco_trans_2-like"/>
</dbReference>
<dbReference type="InterPro" id="IPR029044">
    <property type="entry name" value="Nucleotide-diphossugar_trans"/>
</dbReference>
<gene>
    <name evidence="14" type="primary">LOC106806036</name>
</gene>
<comment type="subcellular location">
    <subcellularLocation>
        <location evidence="1 10">Golgi apparatus membrane</location>
        <topology evidence="1 10">Single-pass type II membrane protein</topology>
    </subcellularLocation>
</comment>
<dbReference type="SUPFAM" id="SSF53448">
    <property type="entry name" value="Nucleotide-diphospho-sugar transferases"/>
    <property type="match status" value="1"/>
</dbReference>
<proteinExistence type="inferred from homology"/>
<dbReference type="InterPro" id="IPR000772">
    <property type="entry name" value="Ricin_B_lectin"/>
</dbReference>
<evidence type="ECO:0000256" key="10">
    <source>
        <dbReference type="RuleBase" id="RU361242"/>
    </source>
</evidence>
<keyword evidence="5" id="KW-0735">Signal-anchor</keyword>
<dbReference type="PROSITE" id="PS50231">
    <property type="entry name" value="RICIN_B_LECTIN"/>
    <property type="match status" value="1"/>
</dbReference>
<dbReference type="Pfam" id="PF00535">
    <property type="entry name" value="Glycos_transf_2"/>
    <property type="match status" value="1"/>
</dbReference>
<dbReference type="Gene3D" id="3.90.550.10">
    <property type="entry name" value="Spore Coat Polysaccharide Biosynthesis Protein SpsA, Chain A"/>
    <property type="match status" value="1"/>
</dbReference>
<evidence type="ECO:0000256" key="8">
    <source>
        <dbReference type="ARBA" id="ARBA00023136"/>
    </source>
</evidence>
<reference evidence="14" key="1">
    <citation type="submission" date="2025-08" db="UniProtKB">
        <authorList>
            <consortium name="RefSeq"/>
        </authorList>
    </citation>
    <scope>IDENTIFICATION</scope>
</reference>
<dbReference type="PANTHER" id="PTHR11675:SF131">
    <property type="entry name" value="POLYPEPTIDE N-ACETYLGALACTOSAMINYLTRANSFERASE 9-RELATED"/>
    <property type="match status" value="1"/>
</dbReference>
<feature type="region of interest" description="Disordered" evidence="11">
    <location>
        <begin position="70"/>
        <end position="123"/>
    </location>
</feature>
<dbReference type="GeneID" id="106806036"/>
<evidence type="ECO:0000256" key="1">
    <source>
        <dbReference type="ARBA" id="ARBA00004323"/>
    </source>
</evidence>
<keyword evidence="10" id="KW-0808">Transferase</keyword>
<keyword evidence="6 10" id="KW-1133">Transmembrane helix</keyword>
<keyword evidence="8 10" id="KW-0472">Membrane</keyword>
<keyword evidence="13" id="KW-1185">Reference proteome</keyword>
<name>A0ABM1DTU4_PRICU</name>
<evidence type="ECO:0000256" key="4">
    <source>
        <dbReference type="ARBA" id="ARBA00022734"/>
    </source>
</evidence>
<sequence length="685" mass="77202">MVLGSRVLRRSCRNPCVLFAFYTALVLVVVMFVIKLPRDSSPSRPDVVVMQRGEKNSRLAADSIAAAYDSAADNHPAKPADVRQPVGGGGENEKVADDQVPKPKSAEKVEEEKEEMEAEKESVKHVIDAPLAKPFEPVGPRTGKYGNKTLIIDPVAGGPGDMGKGYLMKTAELTPEEKKLYDEGMAKNSFNEYLSDLVSLRRRLPDMRHETCLKRDYVPLSSLPSVSVIIIFHNEALSVLLRTVHSVLDRSPPEILKEVILVDDYSERSHMGKPLQQYVDTLEKVTLLRAKKREGLIRVRLLGGKHATGKVLVYLDSHCECTEGWLVPLVDVIARNVTSVAVPVIEVINVDSLEYNHGTQPEAVQVGGFSWGLVFNWHSSPKSEKAWRTAHSLQPLDPVRSPTMAGGLFAIDKEWFEKLGTYDPEFDVWGGENLEISFKIGCARRKLSSGSACSPCRCSIFRRAKFARHKVPQRISHPDYYKNLVRLAEVWLDDYKEYFLAEHVGVALKVRGKNYGDLTSRKALRKRLKCKSFGWYLNSIWPEMFHPGKAIYGGEIRNSIGGGAGDACLDSPSDDKQHGKLMTLWPCHNQRGNQQWHMTPTGELRREDLCLDFDGKKISMWGCHGLQGNQQWEYDKTKLTLYHTNSKKCIQVKDDRKSMFMEECNASPQQQWKFESTGWRKSTVK</sequence>
<accession>A0ABM1DTU4</accession>
<evidence type="ECO:0000256" key="5">
    <source>
        <dbReference type="ARBA" id="ARBA00022968"/>
    </source>
</evidence>
<dbReference type="RefSeq" id="XP_014663365.1">
    <property type="nucleotide sequence ID" value="XM_014807879.1"/>
</dbReference>
<evidence type="ECO:0000256" key="9">
    <source>
        <dbReference type="ARBA" id="ARBA00023157"/>
    </source>
</evidence>
<dbReference type="SMART" id="SM00458">
    <property type="entry name" value="RICIN"/>
    <property type="match status" value="1"/>
</dbReference>
<dbReference type="EC" id="2.4.1.-" evidence="10"/>
<dbReference type="InterPro" id="IPR045885">
    <property type="entry name" value="GalNAc-T"/>
</dbReference>
<organism evidence="13 14">
    <name type="scientific">Priapulus caudatus</name>
    <name type="common">Priapulid worm</name>
    <dbReference type="NCBI Taxonomy" id="37621"/>
    <lineage>
        <taxon>Eukaryota</taxon>
        <taxon>Metazoa</taxon>
        <taxon>Ecdysozoa</taxon>
        <taxon>Scalidophora</taxon>
        <taxon>Priapulida</taxon>
        <taxon>Priapulimorpha</taxon>
        <taxon>Priapulimorphida</taxon>
        <taxon>Priapulidae</taxon>
        <taxon>Priapulus</taxon>
    </lineage>
</organism>
<evidence type="ECO:0000256" key="3">
    <source>
        <dbReference type="ARBA" id="ARBA00022692"/>
    </source>
</evidence>
<dbReference type="Gene3D" id="2.80.10.50">
    <property type="match status" value="1"/>
</dbReference>
<evidence type="ECO:0000256" key="6">
    <source>
        <dbReference type="ARBA" id="ARBA00022989"/>
    </source>
</evidence>
<evidence type="ECO:0000313" key="14">
    <source>
        <dbReference type="RefSeq" id="XP_014663365.1"/>
    </source>
</evidence>
<keyword evidence="10" id="KW-0464">Manganese</keyword>
<keyword evidence="10" id="KW-0328">Glycosyltransferase</keyword>
<protein>
    <recommendedName>
        <fullName evidence="10">Polypeptide N-acetylgalactosaminyltransferase</fullName>
        <ecNumber evidence="10">2.4.1.-</ecNumber>
    </recommendedName>
    <alternativeName>
        <fullName evidence="10">Protein-UDP acetylgalactosaminyltransferase</fullName>
    </alternativeName>
</protein>
<feature type="compositionally biased region" description="Basic and acidic residues" evidence="11">
    <location>
        <begin position="91"/>
        <end position="111"/>
    </location>
</feature>
<evidence type="ECO:0000259" key="12">
    <source>
        <dbReference type="SMART" id="SM00458"/>
    </source>
</evidence>
<evidence type="ECO:0000256" key="2">
    <source>
        <dbReference type="ARBA" id="ARBA00005680"/>
    </source>
</evidence>
<dbReference type="SUPFAM" id="SSF50370">
    <property type="entry name" value="Ricin B-like lectins"/>
    <property type="match status" value="1"/>
</dbReference>
<keyword evidence="4 10" id="KW-0430">Lectin</keyword>
<dbReference type="Pfam" id="PF00652">
    <property type="entry name" value="Ricin_B_lectin"/>
    <property type="match status" value="1"/>
</dbReference>
<comment type="similarity">
    <text evidence="2 10">Belongs to the glycosyltransferase 2 family. GalNAc-T subfamily.</text>
</comment>
<comment type="cofactor">
    <cofactor evidence="10">
        <name>Mn(2+)</name>
        <dbReference type="ChEBI" id="CHEBI:29035"/>
    </cofactor>
</comment>
<keyword evidence="9 10" id="KW-1015">Disulfide bond</keyword>
<feature type="transmembrane region" description="Helical" evidence="10">
    <location>
        <begin position="16"/>
        <end position="34"/>
    </location>
</feature>
<dbReference type="Proteomes" id="UP000695022">
    <property type="component" value="Unplaced"/>
</dbReference>
<dbReference type="CDD" id="cd02510">
    <property type="entry name" value="pp-GalNAc-T"/>
    <property type="match status" value="1"/>
</dbReference>
<dbReference type="InterPro" id="IPR035992">
    <property type="entry name" value="Ricin_B-like_lectins"/>
</dbReference>
<evidence type="ECO:0000256" key="7">
    <source>
        <dbReference type="ARBA" id="ARBA00023034"/>
    </source>
</evidence>
<feature type="domain" description="Ricin B lectin" evidence="12">
    <location>
        <begin position="554"/>
        <end position="675"/>
    </location>
</feature>
<dbReference type="PANTHER" id="PTHR11675">
    <property type="entry name" value="N-ACETYLGALACTOSAMINYLTRANSFERASE"/>
    <property type="match status" value="1"/>
</dbReference>